<evidence type="ECO:0000256" key="1">
    <source>
        <dbReference type="SAM" id="MobiDB-lite"/>
    </source>
</evidence>
<name>A0A434AAL1_9FLAO</name>
<organism evidence="2 3">
    <name type="scientific">Flavobacterium cupreum</name>
    <dbReference type="NCBI Taxonomy" id="2133766"/>
    <lineage>
        <taxon>Bacteria</taxon>
        <taxon>Pseudomonadati</taxon>
        <taxon>Bacteroidota</taxon>
        <taxon>Flavobacteriia</taxon>
        <taxon>Flavobacteriales</taxon>
        <taxon>Flavobacteriaceae</taxon>
        <taxon>Flavobacterium</taxon>
    </lineage>
</organism>
<dbReference type="EMBL" id="QWDM01000003">
    <property type="protein sequence ID" value="RUT71384.1"/>
    <property type="molecule type" value="Genomic_DNA"/>
</dbReference>
<feature type="region of interest" description="Disordered" evidence="1">
    <location>
        <begin position="51"/>
        <end position="82"/>
    </location>
</feature>
<feature type="compositionally biased region" description="Polar residues" evidence="1">
    <location>
        <begin position="59"/>
        <end position="82"/>
    </location>
</feature>
<proteinExistence type="predicted"/>
<dbReference type="Proteomes" id="UP000288102">
    <property type="component" value="Unassembled WGS sequence"/>
</dbReference>
<keyword evidence="3" id="KW-1185">Reference proteome</keyword>
<dbReference type="AlphaFoldDB" id="A0A434AAL1"/>
<accession>A0A434AAL1</accession>
<gene>
    <name evidence="2" type="ORF">D0817_05785</name>
</gene>
<evidence type="ECO:0000313" key="3">
    <source>
        <dbReference type="Proteomes" id="UP000288102"/>
    </source>
</evidence>
<sequence length="82" mass="9376">MTKLFLFQSCDFEEGEITLETAQRKLPIFVDYECDLLRLLATARVSFVEMTPNEKKKSANPSDSEQAKQSAQSARNKNIFNL</sequence>
<protein>
    <submittedName>
        <fullName evidence="2">Uncharacterized protein</fullName>
    </submittedName>
</protein>
<reference evidence="3" key="1">
    <citation type="journal article" date="2019" name="Syst. Appl. Microbiol.">
        <title>Flavobacterium circumlabens sp. nov. and Flavobacterium cupreum sp. nov., two psychrotrophic species isolated from Antarctic environmental samples.</title>
        <authorList>
            <person name="Kralova S."/>
            <person name="Busse H.-J."/>
            <person name="Svec P."/>
            <person name="Maslanova I."/>
            <person name="Stankova E."/>
            <person name="Bartak M."/>
            <person name="Sedlacek I."/>
        </authorList>
    </citation>
    <scope>NUCLEOTIDE SEQUENCE [LARGE SCALE GENOMIC DNA]</scope>
    <source>
        <strain evidence="3">CCM 8825</strain>
    </source>
</reference>
<comment type="caution">
    <text evidence="2">The sequence shown here is derived from an EMBL/GenBank/DDBJ whole genome shotgun (WGS) entry which is preliminary data.</text>
</comment>
<evidence type="ECO:0000313" key="2">
    <source>
        <dbReference type="EMBL" id="RUT71384.1"/>
    </source>
</evidence>